<reference evidence="1 2" key="1">
    <citation type="submission" date="2016-10" db="EMBL/GenBank/DDBJ databases">
        <authorList>
            <person name="de Groot N.N."/>
        </authorList>
    </citation>
    <scope>NUCLEOTIDE SEQUENCE [LARGE SCALE GENOMIC DNA]</scope>
    <source>
        <strain evidence="1 2">R5</strain>
    </source>
</reference>
<dbReference type="EMBL" id="FMZW01000051">
    <property type="protein sequence ID" value="SDF32465.1"/>
    <property type="molecule type" value="Genomic_DNA"/>
</dbReference>
<gene>
    <name evidence="1" type="ORF">SAMN05216337_105144</name>
</gene>
<proteinExistence type="predicted"/>
<evidence type="ECO:0000313" key="1">
    <source>
        <dbReference type="EMBL" id="SDF32465.1"/>
    </source>
</evidence>
<evidence type="ECO:0000313" key="2">
    <source>
        <dbReference type="Proteomes" id="UP000199245"/>
    </source>
</evidence>
<dbReference type="Proteomes" id="UP000199245">
    <property type="component" value="Unassembled WGS sequence"/>
</dbReference>
<name>A0A1G7K5E9_9BRAD</name>
<organism evidence="1 2">
    <name type="scientific">Bradyrhizobium brasilense</name>
    <dbReference type="NCBI Taxonomy" id="1419277"/>
    <lineage>
        <taxon>Bacteria</taxon>
        <taxon>Pseudomonadati</taxon>
        <taxon>Pseudomonadota</taxon>
        <taxon>Alphaproteobacteria</taxon>
        <taxon>Hyphomicrobiales</taxon>
        <taxon>Nitrobacteraceae</taxon>
        <taxon>Bradyrhizobium</taxon>
    </lineage>
</organism>
<dbReference type="RefSeq" id="WP_143029764.1">
    <property type="nucleotide sequence ID" value="NZ_FMZW01000051.1"/>
</dbReference>
<sequence>MAPPVTVYFTCISCGIVYSASQERSATHTNISGTFDCWQCGKLVHHWAGLYDYNEWRIAYVLPKQPKVRNEIRG</sequence>
<protein>
    <submittedName>
        <fullName evidence="1">Uncharacterized protein</fullName>
    </submittedName>
</protein>
<dbReference type="AlphaFoldDB" id="A0A1G7K5E9"/>
<accession>A0A1G7K5E9</accession>